<dbReference type="AlphaFoldDB" id="A0A329MFV5"/>
<accession>A0A329MFV5</accession>
<reference evidence="1 2" key="1">
    <citation type="journal article" date="2009" name="Int. J. Syst. Evol. Microbiol.">
        <title>Paenibacillus contaminans sp. nov., isolated from a contaminated laboratory plate.</title>
        <authorList>
            <person name="Chou J.H."/>
            <person name="Lee J.H."/>
            <person name="Lin M.C."/>
            <person name="Chang P.S."/>
            <person name="Arun A.B."/>
            <person name="Young C.C."/>
            <person name="Chen W.M."/>
        </authorList>
    </citation>
    <scope>NUCLEOTIDE SEQUENCE [LARGE SCALE GENOMIC DNA]</scope>
    <source>
        <strain evidence="1 2">CKOBP-6</strain>
    </source>
</reference>
<dbReference type="OrthoDB" id="2970524at2"/>
<organism evidence="1 2">
    <name type="scientific">Paenibacillus contaminans</name>
    <dbReference type="NCBI Taxonomy" id="450362"/>
    <lineage>
        <taxon>Bacteria</taxon>
        <taxon>Bacillati</taxon>
        <taxon>Bacillota</taxon>
        <taxon>Bacilli</taxon>
        <taxon>Bacillales</taxon>
        <taxon>Paenibacillaceae</taxon>
        <taxon>Paenibacillus</taxon>
    </lineage>
</organism>
<sequence>MNISDIEQAIGRELTDSERKTIEWLNGWERETKLNFMAIVRAAKENGFIQGVRFKYSVGGR</sequence>
<dbReference type="Proteomes" id="UP000250369">
    <property type="component" value="Unassembled WGS sequence"/>
</dbReference>
<dbReference type="RefSeq" id="WP_113033423.1">
    <property type="nucleotide sequence ID" value="NZ_QMFB01000015.1"/>
</dbReference>
<name>A0A329MFV5_9BACL</name>
<protein>
    <submittedName>
        <fullName evidence="1">Uncharacterized protein</fullName>
    </submittedName>
</protein>
<proteinExistence type="predicted"/>
<comment type="caution">
    <text evidence="1">The sequence shown here is derived from an EMBL/GenBank/DDBJ whole genome shotgun (WGS) entry which is preliminary data.</text>
</comment>
<keyword evidence="2" id="KW-1185">Reference proteome</keyword>
<dbReference type="EMBL" id="QMFB01000015">
    <property type="protein sequence ID" value="RAV18805.1"/>
    <property type="molecule type" value="Genomic_DNA"/>
</dbReference>
<gene>
    <name evidence="1" type="ORF">DQG23_24045</name>
</gene>
<evidence type="ECO:0000313" key="1">
    <source>
        <dbReference type="EMBL" id="RAV18805.1"/>
    </source>
</evidence>
<evidence type="ECO:0000313" key="2">
    <source>
        <dbReference type="Proteomes" id="UP000250369"/>
    </source>
</evidence>